<evidence type="ECO:0000313" key="7">
    <source>
        <dbReference type="Proteomes" id="UP000677054"/>
    </source>
</evidence>
<reference evidence="6" key="1">
    <citation type="submission" date="2020-11" db="EMBL/GenBank/DDBJ databases">
        <authorList>
            <person name="Tran Van P."/>
        </authorList>
    </citation>
    <scope>NUCLEOTIDE SEQUENCE</scope>
</reference>
<dbReference type="OrthoDB" id="6373482at2759"/>
<evidence type="ECO:0000259" key="5">
    <source>
        <dbReference type="Pfam" id="PF25033"/>
    </source>
</evidence>
<dbReference type="GO" id="GO:0006623">
    <property type="term" value="P:protein targeting to vacuole"/>
    <property type="evidence" value="ECO:0007669"/>
    <property type="project" value="TreeGrafter"/>
</dbReference>
<dbReference type="PANTHER" id="PTHR16166:SF93">
    <property type="entry name" value="INTERMEMBRANE LIPID TRANSFER PROTEIN VPS13"/>
    <property type="match status" value="1"/>
</dbReference>
<evidence type="ECO:0000259" key="4">
    <source>
        <dbReference type="Pfam" id="PF12624"/>
    </source>
</evidence>
<protein>
    <recommendedName>
        <fullName evidence="8">Vacuolar protein sorting 13 homolog C</fullName>
    </recommendedName>
</protein>
<keyword evidence="2" id="KW-0813">Transport</keyword>
<evidence type="ECO:0000256" key="2">
    <source>
        <dbReference type="ARBA" id="ARBA00022448"/>
    </source>
</evidence>
<comment type="similarity">
    <text evidence="1">Belongs to the VPS13 family.</text>
</comment>
<name>A0A7R8XK13_9CRUS</name>
<evidence type="ECO:0000313" key="6">
    <source>
        <dbReference type="EMBL" id="CAD7248528.1"/>
    </source>
</evidence>
<dbReference type="PANTHER" id="PTHR16166">
    <property type="entry name" value="VACUOLAR PROTEIN SORTING-ASSOCIATED PROTEIN VPS13"/>
    <property type="match status" value="1"/>
</dbReference>
<keyword evidence="7" id="KW-1185">Reference proteome</keyword>
<keyword evidence="3" id="KW-0175">Coiled coil</keyword>
<feature type="domain" description="Chorein N-terminal" evidence="4">
    <location>
        <begin position="4"/>
        <end position="596"/>
    </location>
</feature>
<evidence type="ECO:0000256" key="3">
    <source>
        <dbReference type="SAM" id="Coils"/>
    </source>
</evidence>
<evidence type="ECO:0008006" key="8">
    <source>
        <dbReference type="Google" id="ProtNLM"/>
    </source>
</evidence>
<gene>
    <name evidence="6" type="ORF">DSTB1V02_LOCUS8340</name>
</gene>
<organism evidence="6">
    <name type="scientific">Darwinula stevensoni</name>
    <dbReference type="NCBI Taxonomy" id="69355"/>
    <lineage>
        <taxon>Eukaryota</taxon>
        <taxon>Metazoa</taxon>
        <taxon>Ecdysozoa</taxon>
        <taxon>Arthropoda</taxon>
        <taxon>Crustacea</taxon>
        <taxon>Oligostraca</taxon>
        <taxon>Ostracoda</taxon>
        <taxon>Podocopa</taxon>
        <taxon>Podocopida</taxon>
        <taxon>Darwinulocopina</taxon>
        <taxon>Darwinuloidea</taxon>
        <taxon>Darwinulidae</taxon>
        <taxon>Darwinula</taxon>
    </lineage>
</organism>
<dbReference type="GO" id="GO:0045053">
    <property type="term" value="P:protein retention in Golgi apparatus"/>
    <property type="evidence" value="ECO:0007669"/>
    <property type="project" value="TreeGrafter"/>
</dbReference>
<feature type="domain" description="VPS13-like middle region" evidence="5">
    <location>
        <begin position="790"/>
        <end position="1296"/>
    </location>
</feature>
<sequence>MVFKRQYQDFLFLLDGLSRLQRGLPYCRFRPDVPSYKGYAKEWWQFAIQSVLYRIHKREESFTWAHISAHRRRCRAYRNAYCKVLTVKKPSAELLAEVAKLEKELDVFNISLLRRSAELETEKIQKEMEEKKKKKPQGWFGWMWGGGGGEQQPQSTEDYSRRLAEAMTSEEKAKLYEAIGYEEGMTVAEYPASYVERKIEIRLGEAQFSILDNDQPVKLISKFCFCNVVLGLEQRPSADGLQVDFNCTKMLAVGWARSSMEPPMLIQDQVREDVSAVFHAQFSMNPLDKKCNYYIQASAEPLEVIFDSPTVTQLLDVFQTPASLVLDDIQAAARGTFEEIKHYSLLGMQQTITERPIIDIDIHLKPSHLVLPEHGVFSSKSHVLVVSLGALDMRTILRDQEVANVNAMLQSGSTKEEILSHMLKESVDKFELKISQIQALVAHASENWLGALHGESQGLDSPSPLHILLPMRVEVGIHLSIRSADVRLPKAKIMVHLPRVGVTLTHKKLITTLRLLLTMEWGQTSSTKLSVPAVTGVEKKSILSADVMSESVIHTTDILNLNDNIFKLPAPLTVEEEIGKVQFTSLQVEAKIEEISMRLEETSFSYLPPLHFLIKDVGASMIKRETDMVLTFNLGGLLFESLGSSQVIILQTSLKSGMEKDGLFNLQYLMADEKSPQFEELYKSIAQQINMKVSSLDIVLQKALCLAMMKYGNDVFEELKPLMTKRAGSEHDLHQTETGMHRHASSLFLHQISKPRGSPRLGRKKRDVIQLRVEASLGHLGLTVSRTRGPLCEISIAGLRASFQMTEEHMIVQAQMKDFLMLDPSPHALYSKMVHIVGDDAFKLSVQMFSNAASNRASDPSAVDMDIRGSIGGVHVVYLHQTIMDILEFINHFQAAKDAVIEASAAAAEAARANVTKAYQQAFCIRFAVDMKAPVIVIPRSYTSREVFLADMGTLKLDNHFEVIPSQSKSKPPLVFDHLNITLRDFKFSRQLLSEESLDILAEVLLIEPISFKFLLKRNLSLGSYLQYPQNDISANLGSIRVCLSEGDYKFTLAVLQENLGGGAQGSRKEVPASPSSPVPGHIMTQSFLPGSISIPSAGFALKEEKLSATAPREEQDYTALQIGIQLDSVELVLYSGSSNLVGQKLMTGQKVVERNPKQSLARCSLSILALNANMSSNGEVEAKLVLVNCIVDDERGTHSGITRLMERKGPLTKLVDQIMMEEEGNKGKGLEESKEKKEEKGMEKKIPLADVKKLQSMVEFKLKQDCNGNLDIECKVFSFLLVFDVDFLMVLKDFVTVPPKQDSPFEEEGVEVEKLQAQVLREKVVVLEQLVMEAKTIILTLEVDSAGQSSPLMLFESSFVGEVNNWSSE</sequence>
<dbReference type="InterPro" id="IPR026854">
    <property type="entry name" value="VPS13_N"/>
</dbReference>
<dbReference type="EMBL" id="LR901404">
    <property type="protein sequence ID" value="CAD7248528.1"/>
    <property type="molecule type" value="Genomic_DNA"/>
</dbReference>
<dbReference type="EMBL" id="CAJPEV010001887">
    <property type="protein sequence ID" value="CAG0894737.1"/>
    <property type="molecule type" value="Genomic_DNA"/>
</dbReference>
<dbReference type="Proteomes" id="UP000677054">
    <property type="component" value="Unassembled WGS sequence"/>
</dbReference>
<proteinExistence type="inferred from homology"/>
<feature type="coiled-coil region" evidence="3">
    <location>
        <begin position="91"/>
        <end position="134"/>
    </location>
</feature>
<evidence type="ECO:0000256" key="1">
    <source>
        <dbReference type="ARBA" id="ARBA00006545"/>
    </source>
</evidence>
<dbReference type="InterPro" id="IPR056747">
    <property type="entry name" value="VPS13-like_M"/>
</dbReference>
<dbReference type="InterPro" id="IPR026847">
    <property type="entry name" value="VPS13"/>
</dbReference>
<accession>A0A7R8XK13</accession>
<dbReference type="Pfam" id="PF12624">
    <property type="entry name" value="VPS13_N"/>
    <property type="match status" value="1"/>
</dbReference>
<feature type="non-terminal residue" evidence="6">
    <location>
        <position position="1"/>
    </location>
</feature>
<dbReference type="Pfam" id="PF25033">
    <property type="entry name" value="VPS13_M"/>
    <property type="match status" value="1"/>
</dbReference>